<name>A0A2H6K7U3_9APIC</name>
<evidence type="ECO:0000313" key="2">
    <source>
        <dbReference type="EMBL" id="GBE59067.1"/>
    </source>
</evidence>
<dbReference type="InterPro" id="IPR020103">
    <property type="entry name" value="PsdUridine_synth_cat_dom_sf"/>
</dbReference>
<dbReference type="GO" id="GO:0009982">
    <property type="term" value="F:pseudouridine synthase activity"/>
    <property type="evidence" value="ECO:0007669"/>
    <property type="project" value="InterPro"/>
</dbReference>
<dbReference type="EMBL" id="BDSA01000001">
    <property type="protein sequence ID" value="GBE59067.1"/>
    <property type="molecule type" value="Genomic_DNA"/>
</dbReference>
<dbReference type="SUPFAM" id="SSF55120">
    <property type="entry name" value="Pseudouridine synthase"/>
    <property type="match status" value="1"/>
</dbReference>
<sequence>MNLTLMQEASQHFVGYSQSPLDALQVGSHNFRHFCKQDNRNPKDPNRTIYSFTVERYNDLLCVATVRCMVGALFLVGGGTISASKIAELLQRPDEPRFQ</sequence>
<dbReference type="GeneID" id="39872837"/>
<evidence type="ECO:0000259" key="1">
    <source>
        <dbReference type="Pfam" id="PF01416"/>
    </source>
</evidence>
<dbReference type="InterPro" id="IPR020097">
    <property type="entry name" value="PsdUridine_synth_TruA_a/b_dom"/>
</dbReference>
<comment type="caution">
    <text evidence="2">The sequence shown here is derived from an EMBL/GenBank/DDBJ whole genome shotgun (WGS) entry which is preliminary data.</text>
</comment>
<dbReference type="Pfam" id="PF01416">
    <property type="entry name" value="PseudoU_synth_1"/>
    <property type="match status" value="1"/>
</dbReference>
<keyword evidence="3" id="KW-1185">Reference proteome</keyword>
<gene>
    <name evidence="2" type="ORF">BOVATA_005600</name>
</gene>
<dbReference type="GO" id="GO:0001522">
    <property type="term" value="P:pseudouridine synthesis"/>
    <property type="evidence" value="ECO:0007669"/>
    <property type="project" value="InterPro"/>
</dbReference>
<accession>A0A2H6K7U3</accession>
<proteinExistence type="predicted"/>
<organism evidence="2 3">
    <name type="scientific">Babesia ovata</name>
    <dbReference type="NCBI Taxonomy" id="189622"/>
    <lineage>
        <taxon>Eukaryota</taxon>
        <taxon>Sar</taxon>
        <taxon>Alveolata</taxon>
        <taxon>Apicomplexa</taxon>
        <taxon>Aconoidasida</taxon>
        <taxon>Piroplasmida</taxon>
        <taxon>Babesiidae</taxon>
        <taxon>Babesia</taxon>
    </lineage>
</organism>
<reference evidence="2 3" key="1">
    <citation type="journal article" date="2017" name="BMC Genomics">
        <title>Whole-genome assembly of Babesia ovata and comparative genomics between closely related pathogens.</title>
        <authorList>
            <person name="Yamagishi J."/>
            <person name="Asada M."/>
            <person name="Hakimi H."/>
            <person name="Tanaka T.Q."/>
            <person name="Sugimoto C."/>
            <person name="Kawazu S."/>
        </authorList>
    </citation>
    <scope>NUCLEOTIDE SEQUENCE [LARGE SCALE GENOMIC DNA]</scope>
    <source>
        <strain evidence="2 3">Miyake</strain>
    </source>
</reference>
<dbReference type="AlphaFoldDB" id="A0A2H6K7U3"/>
<dbReference type="GO" id="GO:0003723">
    <property type="term" value="F:RNA binding"/>
    <property type="evidence" value="ECO:0007669"/>
    <property type="project" value="InterPro"/>
</dbReference>
<dbReference type="VEuPathDB" id="PiroplasmaDB:BOVATA_005600"/>
<dbReference type="InterPro" id="IPR020095">
    <property type="entry name" value="PsdUridine_synth_TruA_C"/>
</dbReference>
<dbReference type="RefSeq" id="XP_028865310.1">
    <property type="nucleotide sequence ID" value="XM_029009477.1"/>
</dbReference>
<feature type="domain" description="Pseudouridine synthase I TruA alpha/beta" evidence="1">
    <location>
        <begin position="26"/>
        <end position="95"/>
    </location>
</feature>
<dbReference type="Gene3D" id="3.30.70.660">
    <property type="entry name" value="Pseudouridine synthase I, catalytic domain, C-terminal subdomain"/>
    <property type="match status" value="1"/>
</dbReference>
<dbReference type="OrthoDB" id="25767at2759"/>
<protein>
    <submittedName>
        <fullName evidence="2">Pseudouridine synthase</fullName>
    </submittedName>
</protein>
<evidence type="ECO:0000313" key="3">
    <source>
        <dbReference type="Proteomes" id="UP000236319"/>
    </source>
</evidence>
<dbReference type="Proteomes" id="UP000236319">
    <property type="component" value="Unassembled WGS sequence"/>
</dbReference>